<gene>
    <name evidence="2" type="ORF">AVDCRST_MAG79-1114</name>
</gene>
<feature type="compositionally biased region" description="Low complexity" evidence="1">
    <location>
        <begin position="28"/>
        <end position="37"/>
    </location>
</feature>
<proteinExistence type="predicted"/>
<protein>
    <submittedName>
        <fullName evidence="2">Substrate-specific component BioY of biotin ECF transporter</fullName>
    </submittedName>
</protein>
<dbReference type="AlphaFoldDB" id="A0A6J4TVU7"/>
<feature type="non-terminal residue" evidence="2">
    <location>
        <position position="194"/>
    </location>
</feature>
<feature type="compositionally biased region" description="Basic and acidic residues" evidence="1">
    <location>
        <begin position="48"/>
        <end position="63"/>
    </location>
</feature>
<feature type="region of interest" description="Disordered" evidence="1">
    <location>
        <begin position="1"/>
        <end position="194"/>
    </location>
</feature>
<feature type="non-terminal residue" evidence="2">
    <location>
        <position position="1"/>
    </location>
</feature>
<evidence type="ECO:0000313" key="2">
    <source>
        <dbReference type="EMBL" id="CAA9533267.1"/>
    </source>
</evidence>
<feature type="compositionally biased region" description="Basic residues" evidence="1">
    <location>
        <begin position="1"/>
        <end position="16"/>
    </location>
</feature>
<feature type="compositionally biased region" description="Basic residues" evidence="1">
    <location>
        <begin position="77"/>
        <end position="102"/>
    </location>
</feature>
<reference evidence="2" key="1">
    <citation type="submission" date="2020-02" db="EMBL/GenBank/DDBJ databases">
        <authorList>
            <person name="Meier V. D."/>
        </authorList>
    </citation>
    <scope>NUCLEOTIDE SEQUENCE</scope>
    <source>
        <strain evidence="2">AVDCRST_MAG79</strain>
    </source>
</reference>
<feature type="compositionally biased region" description="Basic residues" evidence="1">
    <location>
        <begin position="116"/>
        <end position="144"/>
    </location>
</feature>
<feature type="compositionally biased region" description="Basic residues" evidence="1">
    <location>
        <begin position="162"/>
        <end position="180"/>
    </location>
</feature>
<name>A0A6J4TVU7_9ACTN</name>
<feature type="compositionally biased region" description="Low complexity" evidence="1">
    <location>
        <begin position="185"/>
        <end position="194"/>
    </location>
</feature>
<sequence length="194" mass="21276">DVHRPRHACRHRRRSPAVRGPGCGAGAGCRAADGPARAARRARAGLARPDHGTDLRRAADRGGPRPAARRGGAGHVPRARPRRTAGLHGRCLRRRRRLRRQLRLPGGLRGGGVPGRRARPPRRRPDRRRRAPGLRRRVGHHLHAGRAVADGAPRPAVDDGRRRRRGAVPARRRPQGRPRRGGPAGRVATARRPL</sequence>
<dbReference type="EMBL" id="CADCWC010000184">
    <property type="protein sequence ID" value="CAA9533267.1"/>
    <property type="molecule type" value="Genomic_DNA"/>
</dbReference>
<organism evidence="2">
    <name type="scientific">uncultured Thermoleophilia bacterium</name>
    <dbReference type="NCBI Taxonomy" id="1497501"/>
    <lineage>
        <taxon>Bacteria</taxon>
        <taxon>Bacillati</taxon>
        <taxon>Actinomycetota</taxon>
        <taxon>Thermoleophilia</taxon>
        <taxon>environmental samples</taxon>
    </lineage>
</organism>
<evidence type="ECO:0000256" key="1">
    <source>
        <dbReference type="SAM" id="MobiDB-lite"/>
    </source>
</evidence>
<accession>A0A6J4TVU7</accession>